<dbReference type="AlphaFoldDB" id="A0A412NEE1"/>
<accession>A0A412NEE1</accession>
<dbReference type="CDD" id="cd11539">
    <property type="entry name" value="NTP-PPase_u2"/>
    <property type="match status" value="1"/>
</dbReference>
<protein>
    <recommendedName>
        <fullName evidence="3">NTP pyrophosphohydrolase MazG putative catalytic core domain-containing protein</fullName>
    </recommendedName>
</protein>
<organism evidence="1 2">
    <name type="scientific">Mediterraneibacter gnavus</name>
    <name type="common">Ruminococcus gnavus</name>
    <dbReference type="NCBI Taxonomy" id="33038"/>
    <lineage>
        <taxon>Bacteria</taxon>
        <taxon>Bacillati</taxon>
        <taxon>Bacillota</taxon>
        <taxon>Clostridia</taxon>
        <taxon>Lachnospirales</taxon>
        <taxon>Lachnospiraceae</taxon>
        <taxon>Mediterraneibacter</taxon>
    </lineage>
</organism>
<gene>
    <name evidence="1" type="ORF">DWX36_12725</name>
</gene>
<dbReference type="Gene3D" id="1.10.287.1080">
    <property type="entry name" value="MazG-like"/>
    <property type="match status" value="1"/>
</dbReference>
<dbReference type="SUPFAM" id="SSF101386">
    <property type="entry name" value="all-alpha NTP pyrophosphatases"/>
    <property type="match status" value="1"/>
</dbReference>
<dbReference type="EMBL" id="QRWQ01000014">
    <property type="protein sequence ID" value="RGT36944.1"/>
    <property type="molecule type" value="Genomic_DNA"/>
</dbReference>
<evidence type="ECO:0008006" key="3">
    <source>
        <dbReference type="Google" id="ProtNLM"/>
    </source>
</evidence>
<evidence type="ECO:0000313" key="1">
    <source>
        <dbReference type="EMBL" id="RGT36944.1"/>
    </source>
</evidence>
<name>A0A412NEE1_MEDGN</name>
<reference evidence="1 2" key="1">
    <citation type="submission" date="2018-08" db="EMBL/GenBank/DDBJ databases">
        <title>A genome reference for cultivated species of the human gut microbiota.</title>
        <authorList>
            <person name="Zou Y."/>
            <person name="Xue W."/>
            <person name="Luo G."/>
        </authorList>
    </citation>
    <scope>NUCLEOTIDE SEQUENCE [LARGE SCALE GENOMIC DNA]</scope>
    <source>
        <strain evidence="1 2">AF19-16AC</strain>
    </source>
</reference>
<comment type="caution">
    <text evidence="1">The sequence shown here is derived from an EMBL/GenBank/DDBJ whole genome shotgun (WGS) entry which is preliminary data.</text>
</comment>
<evidence type="ECO:0000313" key="2">
    <source>
        <dbReference type="Proteomes" id="UP000283834"/>
    </source>
</evidence>
<dbReference type="Proteomes" id="UP000283834">
    <property type="component" value="Unassembled WGS sequence"/>
</dbReference>
<sequence length="108" mass="12569">MSNMCKIREMNLEIAKYYGYEAQSNQLVEECAELIQAVNKYRRVETGLGQPVAEDKKAIARDNLVEEIADVELMLEQVKYLLQIPEDEILAVKTFKVNRTRERMENSK</sequence>
<proteinExistence type="predicted"/>